<dbReference type="SMART" id="SM00385">
    <property type="entry name" value="CYCLIN"/>
    <property type="match status" value="2"/>
</dbReference>
<comment type="caution">
    <text evidence="5">The sequence shown here is derived from an EMBL/GenBank/DDBJ whole genome shotgun (WGS) entry which is preliminary data.</text>
</comment>
<dbReference type="InterPro" id="IPR039361">
    <property type="entry name" value="Cyclin"/>
</dbReference>
<dbReference type="InterPro" id="IPR013763">
    <property type="entry name" value="Cyclin-like_dom"/>
</dbReference>
<evidence type="ECO:0000313" key="5">
    <source>
        <dbReference type="EMBL" id="KAG7350854.1"/>
    </source>
</evidence>
<keyword evidence="6" id="KW-1185">Reference proteome</keyword>
<accession>A0A9K3KVN5</accession>
<feature type="domain" description="Cyclin-like" evidence="3">
    <location>
        <begin position="498"/>
        <end position="613"/>
    </location>
</feature>
<dbReference type="OrthoDB" id="5590282at2759"/>
<comment type="similarity">
    <text evidence="1">Belongs to the cyclin family.</text>
</comment>
<dbReference type="Pfam" id="PF00134">
    <property type="entry name" value="Cyclin_N"/>
    <property type="match status" value="2"/>
</dbReference>
<dbReference type="PANTHER" id="PTHR10177">
    <property type="entry name" value="CYCLINS"/>
    <property type="match status" value="1"/>
</dbReference>
<feature type="compositionally biased region" description="Basic and acidic residues" evidence="2">
    <location>
        <begin position="27"/>
        <end position="36"/>
    </location>
</feature>
<proteinExistence type="inferred from homology"/>
<feature type="region of interest" description="Disordered" evidence="2">
    <location>
        <begin position="1"/>
        <end position="140"/>
    </location>
</feature>
<dbReference type="Pfam" id="PF02984">
    <property type="entry name" value="Cyclin_C"/>
    <property type="match status" value="1"/>
</dbReference>
<evidence type="ECO:0000259" key="4">
    <source>
        <dbReference type="SMART" id="SM01332"/>
    </source>
</evidence>
<gene>
    <name evidence="5" type="ORF">IV203_010214</name>
</gene>
<feature type="compositionally biased region" description="Low complexity" evidence="2">
    <location>
        <begin position="84"/>
        <end position="106"/>
    </location>
</feature>
<dbReference type="SMART" id="SM01332">
    <property type="entry name" value="Cyclin_C"/>
    <property type="match status" value="1"/>
</dbReference>
<evidence type="ECO:0000313" key="6">
    <source>
        <dbReference type="Proteomes" id="UP000693970"/>
    </source>
</evidence>
<sequence length="655" mass="73816">MSSRSTSDNRQRRRSLRLQSTMEDEAPINHDNERDTVVGAPQRSSKHEEVARTTNRRSSRNAKQNNPTPRRSRRTGIKRKQVGSSTKASPTSRSSTTNVAATSTANSKRKHSALQVSTNQQNQPSVKKSKTVTPSPAAANAASFGFTTPRLRGRRSLSTRSRSGHQELLSKAVLPPGVVDLYPPNCPSSLECFCDNCNGNAQNCSWASLTSDYIRVYGHEHWNILRRLEWPVFGACQPSRYNWTTSADNNSSPSSTSDVELESNHVDHNDTVVEDDADEDDHSHASVASPTSQRVPLTPLQGHNYVDRNIWYQAQRPDQHHSPTKKLFPQQDLPKESSTFLKELHQPELTPKMRAILVDWMIELSEHFQFGPDTLHLAITLADRVLASGPLSEEGALAADDELCDREEDEDESRNQENDNELISLGTKCYRIRRSRYQLLGGTCTWIACKLLETNPPKAKDIAYVSDGFYSVSQVKSMERRICNALQFAFFQEPTPYQFLLEFLRASHEGDLVDRDQEPCSHSFCGIQPVTHSKLTNMANYLLELGRMPFSPTTHKPSLLAAASVYLARYALNLRSKRPDPSCDLDGIWTPSLEYYSGYSKEDLKETVSVLHAYHMAAESLTNLKATFVKYRMRKYQSVAYHTVVPMMSRAFDNL</sequence>
<feature type="region of interest" description="Disordered" evidence="2">
    <location>
        <begin position="244"/>
        <end position="263"/>
    </location>
</feature>
<name>A0A9K3KVN5_9STRA</name>
<reference evidence="5" key="1">
    <citation type="journal article" date="2021" name="Sci. Rep.">
        <title>Diploid genomic architecture of Nitzschia inconspicua, an elite biomass production diatom.</title>
        <authorList>
            <person name="Oliver A."/>
            <person name="Podell S."/>
            <person name="Pinowska A."/>
            <person name="Traller J.C."/>
            <person name="Smith S.R."/>
            <person name="McClure R."/>
            <person name="Beliaev A."/>
            <person name="Bohutskyi P."/>
            <person name="Hill E.A."/>
            <person name="Rabines A."/>
            <person name="Zheng H."/>
            <person name="Allen L.Z."/>
            <person name="Kuo A."/>
            <person name="Grigoriev I.V."/>
            <person name="Allen A.E."/>
            <person name="Hazlebeck D."/>
            <person name="Allen E.E."/>
        </authorList>
    </citation>
    <scope>NUCLEOTIDE SEQUENCE</scope>
    <source>
        <strain evidence="5">Hildebrandi</strain>
    </source>
</reference>
<feature type="region of interest" description="Disordered" evidence="2">
    <location>
        <begin position="275"/>
        <end position="299"/>
    </location>
</feature>
<dbReference type="AlphaFoldDB" id="A0A9K3KVN5"/>
<keyword evidence="1" id="KW-0195">Cyclin</keyword>
<reference evidence="5" key="2">
    <citation type="submission" date="2021-04" db="EMBL/GenBank/DDBJ databases">
        <authorList>
            <person name="Podell S."/>
        </authorList>
    </citation>
    <scope>NUCLEOTIDE SEQUENCE</scope>
    <source>
        <strain evidence="5">Hildebrandi</strain>
    </source>
</reference>
<feature type="compositionally biased region" description="Polar residues" evidence="2">
    <location>
        <begin position="114"/>
        <end position="134"/>
    </location>
</feature>
<evidence type="ECO:0000256" key="1">
    <source>
        <dbReference type="RuleBase" id="RU000383"/>
    </source>
</evidence>
<dbReference type="InterPro" id="IPR004367">
    <property type="entry name" value="Cyclin_C-dom"/>
</dbReference>
<dbReference type="InterPro" id="IPR006671">
    <property type="entry name" value="Cyclin_N"/>
</dbReference>
<feature type="domain" description="Cyclin-like" evidence="3">
    <location>
        <begin position="359"/>
        <end position="484"/>
    </location>
</feature>
<evidence type="ECO:0000259" key="3">
    <source>
        <dbReference type="SMART" id="SM00385"/>
    </source>
</evidence>
<feature type="compositionally biased region" description="Low complexity" evidence="2">
    <location>
        <begin position="244"/>
        <end position="258"/>
    </location>
</feature>
<organism evidence="5 6">
    <name type="scientific">Nitzschia inconspicua</name>
    <dbReference type="NCBI Taxonomy" id="303405"/>
    <lineage>
        <taxon>Eukaryota</taxon>
        <taxon>Sar</taxon>
        <taxon>Stramenopiles</taxon>
        <taxon>Ochrophyta</taxon>
        <taxon>Bacillariophyta</taxon>
        <taxon>Bacillariophyceae</taxon>
        <taxon>Bacillariophycidae</taxon>
        <taxon>Bacillariales</taxon>
        <taxon>Bacillariaceae</taxon>
        <taxon>Nitzschia</taxon>
    </lineage>
</organism>
<feature type="domain" description="Cyclin C-terminal" evidence="4">
    <location>
        <begin position="494"/>
        <end position="645"/>
    </location>
</feature>
<feature type="compositionally biased region" description="Basic residues" evidence="2">
    <location>
        <begin position="70"/>
        <end position="81"/>
    </location>
</feature>
<dbReference type="Proteomes" id="UP000693970">
    <property type="component" value="Unassembled WGS sequence"/>
</dbReference>
<dbReference type="EMBL" id="JAGRRH010000018">
    <property type="protein sequence ID" value="KAG7350854.1"/>
    <property type="molecule type" value="Genomic_DNA"/>
</dbReference>
<protein>
    <submittedName>
        <fullName evidence="5">Cyclin-like protein</fullName>
    </submittedName>
</protein>
<evidence type="ECO:0000256" key="2">
    <source>
        <dbReference type="SAM" id="MobiDB-lite"/>
    </source>
</evidence>